<reference evidence="3 4" key="1">
    <citation type="journal article" date="2014" name="Genome Announc.">
        <title>Draft Genome Sequence of the Haloacid-Degrading Burkholderia caribensis Strain MBA4.</title>
        <authorList>
            <person name="Pan Y."/>
            <person name="Kong K.F."/>
            <person name="Tsang J.S."/>
        </authorList>
    </citation>
    <scope>NUCLEOTIDE SEQUENCE [LARGE SCALE GENOMIC DNA]</scope>
    <source>
        <strain evidence="3 4">MBA4</strain>
    </source>
</reference>
<dbReference type="InterPro" id="IPR050879">
    <property type="entry name" value="Acyltransferase_3"/>
</dbReference>
<feature type="transmembrane region" description="Helical" evidence="1">
    <location>
        <begin position="130"/>
        <end position="150"/>
    </location>
</feature>
<dbReference type="EMBL" id="CP012747">
    <property type="protein sequence ID" value="ALL66412.1"/>
    <property type="molecule type" value="Genomic_DNA"/>
</dbReference>
<feature type="transmembrane region" description="Helical" evidence="1">
    <location>
        <begin position="89"/>
        <end position="109"/>
    </location>
</feature>
<dbReference type="AlphaFoldDB" id="A0A0P0RDH4"/>
<dbReference type="Proteomes" id="UP000019146">
    <property type="component" value="Chromosome 2"/>
</dbReference>
<feature type="transmembrane region" description="Helical" evidence="1">
    <location>
        <begin position="275"/>
        <end position="293"/>
    </location>
</feature>
<proteinExistence type="predicted"/>
<keyword evidence="3" id="KW-0808">Transferase</keyword>
<keyword evidence="1" id="KW-0812">Transmembrane</keyword>
<feature type="transmembrane region" description="Helical" evidence="1">
    <location>
        <begin position="214"/>
        <end position="238"/>
    </location>
</feature>
<evidence type="ECO:0000313" key="3">
    <source>
        <dbReference type="EMBL" id="ALL66412.1"/>
    </source>
</evidence>
<accession>A0A0P0RDH4</accession>
<dbReference type="InterPro" id="IPR002656">
    <property type="entry name" value="Acyl_transf_3_dom"/>
</dbReference>
<keyword evidence="1" id="KW-0472">Membrane</keyword>
<feature type="transmembrane region" description="Helical" evidence="1">
    <location>
        <begin position="12"/>
        <end position="31"/>
    </location>
</feature>
<dbReference type="RefSeq" id="WP_035989588.1">
    <property type="nucleotide sequence ID" value="NZ_CP012747.1"/>
</dbReference>
<evidence type="ECO:0000256" key="1">
    <source>
        <dbReference type="SAM" id="Phobius"/>
    </source>
</evidence>
<keyword evidence="1" id="KW-1133">Transmembrane helix</keyword>
<dbReference type="PANTHER" id="PTHR23028">
    <property type="entry name" value="ACETYLTRANSFERASE"/>
    <property type="match status" value="1"/>
</dbReference>
<feature type="transmembrane region" description="Helical" evidence="1">
    <location>
        <begin position="186"/>
        <end position="208"/>
    </location>
</feature>
<feature type="transmembrane region" description="Helical" evidence="1">
    <location>
        <begin position="314"/>
        <end position="331"/>
    </location>
</feature>
<dbReference type="KEGG" id="bcai:K788_0002927"/>
<name>A0A0P0RDH4_9BURK</name>
<feature type="transmembrane region" description="Helical" evidence="1">
    <location>
        <begin position="250"/>
        <end position="269"/>
    </location>
</feature>
<gene>
    <name evidence="3" type="ORF">K788_0002927</name>
</gene>
<dbReference type="GeneID" id="69970380"/>
<dbReference type="Pfam" id="PF01757">
    <property type="entry name" value="Acyl_transf_3"/>
    <property type="match status" value="1"/>
</dbReference>
<feature type="domain" description="Acyltransferase 3" evidence="2">
    <location>
        <begin position="14"/>
        <end position="352"/>
    </location>
</feature>
<feature type="transmembrane region" description="Helical" evidence="1">
    <location>
        <begin position="52"/>
        <end position="69"/>
    </location>
</feature>
<feature type="transmembrane region" description="Helical" evidence="1">
    <location>
        <begin position="337"/>
        <end position="355"/>
    </location>
</feature>
<protein>
    <submittedName>
        <fullName evidence="3">Acyltransferase</fullName>
    </submittedName>
</protein>
<evidence type="ECO:0000313" key="4">
    <source>
        <dbReference type="Proteomes" id="UP000019146"/>
    </source>
</evidence>
<dbReference type="PANTHER" id="PTHR23028:SF53">
    <property type="entry name" value="ACYL_TRANSF_3 DOMAIN-CONTAINING PROTEIN"/>
    <property type="match status" value="1"/>
</dbReference>
<evidence type="ECO:0000259" key="2">
    <source>
        <dbReference type="Pfam" id="PF01757"/>
    </source>
</evidence>
<sequence length="397" mass="43978">MRATTTQANGIVPALTSIRFLAALTVVLSHYRELELLNTPVSFFNFVDGGRSAVSLFFVLSGFILTYTYRDELATQSPHNFYVARVARIYPNILFALAIASVTTAYLVISHNDVLLLKWFALKTSINLSLVVSFICQVFLITAWFPFAAINQPWNGPASSVSCEAFFYALFPLILARFVKMRASTLAVTLIGIWIAQGLMILFIMAVFPVSRSHFLAGTLPLCRIAEFMLGIGAALAFQTLRARGVSMHGRGMALVSGSVVVLIVLALWQPTTPVFYPQSPFFATLILGLALLERPVIGLLNQRWLVRFGEASYALFLIHVPLAYLAWLVGFRASNGWIPLTFTLLFSIIVFTYFEEPMRRRVRARFRSKPLVPASVVAETVPVDPSVTVGHGMKPS</sequence>
<dbReference type="GO" id="GO:0016747">
    <property type="term" value="F:acyltransferase activity, transferring groups other than amino-acyl groups"/>
    <property type="evidence" value="ECO:0007669"/>
    <property type="project" value="InterPro"/>
</dbReference>
<dbReference type="GO" id="GO:0009103">
    <property type="term" value="P:lipopolysaccharide biosynthetic process"/>
    <property type="evidence" value="ECO:0007669"/>
    <property type="project" value="TreeGrafter"/>
</dbReference>
<dbReference type="GO" id="GO:0016020">
    <property type="term" value="C:membrane"/>
    <property type="evidence" value="ECO:0007669"/>
    <property type="project" value="TreeGrafter"/>
</dbReference>
<organism evidence="3 4">
    <name type="scientific">Paraburkholderia caribensis MBA4</name>
    <dbReference type="NCBI Taxonomy" id="1323664"/>
    <lineage>
        <taxon>Bacteria</taxon>
        <taxon>Pseudomonadati</taxon>
        <taxon>Pseudomonadota</taxon>
        <taxon>Betaproteobacteria</taxon>
        <taxon>Burkholderiales</taxon>
        <taxon>Burkholderiaceae</taxon>
        <taxon>Paraburkholderia</taxon>
    </lineage>
</organism>
<keyword evidence="3" id="KW-0012">Acyltransferase</keyword>